<dbReference type="Gene3D" id="1.10.4040.10">
    <property type="entry name" value="Penicillinase repressor domain"/>
    <property type="match status" value="1"/>
</dbReference>
<evidence type="ECO:0000256" key="1">
    <source>
        <dbReference type="ARBA" id="ARBA00011046"/>
    </source>
</evidence>
<organism evidence="5 6">
    <name type="scientific">Alloacidobacterium dinghuense</name>
    <dbReference type="NCBI Taxonomy" id="2763107"/>
    <lineage>
        <taxon>Bacteria</taxon>
        <taxon>Pseudomonadati</taxon>
        <taxon>Acidobacteriota</taxon>
        <taxon>Terriglobia</taxon>
        <taxon>Terriglobales</taxon>
        <taxon>Acidobacteriaceae</taxon>
        <taxon>Alloacidobacterium</taxon>
    </lineage>
</organism>
<dbReference type="SUPFAM" id="SSF46785">
    <property type="entry name" value="Winged helix' DNA-binding domain"/>
    <property type="match status" value="1"/>
</dbReference>
<name>A0A7G8BP00_9BACT</name>
<keyword evidence="2" id="KW-0805">Transcription regulation</keyword>
<dbReference type="AlphaFoldDB" id="A0A7G8BP00"/>
<dbReference type="GO" id="GO:0045892">
    <property type="term" value="P:negative regulation of DNA-templated transcription"/>
    <property type="evidence" value="ECO:0007669"/>
    <property type="project" value="InterPro"/>
</dbReference>
<evidence type="ECO:0000313" key="6">
    <source>
        <dbReference type="Proteomes" id="UP000515312"/>
    </source>
</evidence>
<gene>
    <name evidence="5" type="ORF">H7849_10465</name>
</gene>
<evidence type="ECO:0000256" key="4">
    <source>
        <dbReference type="ARBA" id="ARBA00023163"/>
    </source>
</evidence>
<dbReference type="InterPro" id="IPR036388">
    <property type="entry name" value="WH-like_DNA-bd_sf"/>
</dbReference>
<dbReference type="InterPro" id="IPR036390">
    <property type="entry name" value="WH_DNA-bd_sf"/>
</dbReference>
<evidence type="ECO:0000256" key="2">
    <source>
        <dbReference type="ARBA" id="ARBA00023015"/>
    </source>
</evidence>
<protein>
    <submittedName>
        <fullName evidence="5">BlaI/MecI/CopY family transcriptional regulator</fullName>
    </submittedName>
</protein>
<keyword evidence="4" id="KW-0804">Transcription</keyword>
<dbReference type="Gene3D" id="1.10.10.10">
    <property type="entry name" value="Winged helix-like DNA-binding domain superfamily/Winged helix DNA-binding domain"/>
    <property type="match status" value="1"/>
</dbReference>
<dbReference type="Pfam" id="PF03965">
    <property type="entry name" value="Penicillinase_R"/>
    <property type="match status" value="1"/>
</dbReference>
<dbReference type="InterPro" id="IPR005650">
    <property type="entry name" value="BlaI_family"/>
</dbReference>
<dbReference type="PIRSF" id="PIRSF019455">
    <property type="entry name" value="CopR_AtkY"/>
    <property type="match status" value="1"/>
</dbReference>
<dbReference type="Proteomes" id="UP000515312">
    <property type="component" value="Chromosome"/>
</dbReference>
<reference evidence="5 6" key="1">
    <citation type="submission" date="2020-08" db="EMBL/GenBank/DDBJ databases">
        <title>Edaphobacter telluris sp. nov. and Acidobacterium dinghuensis sp. nov., two acidobacteria isolated from forest soil.</title>
        <authorList>
            <person name="Fu J."/>
            <person name="Qiu L."/>
        </authorList>
    </citation>
    <scope>NUCLEOTIDE SEQUENCE [LARGE SCALE GENOMIC DNA]</scope>
    <source>
        <strain evidence="5">4Y35</strain>
    </source>
</reference>
<dbReference type="EMBL" id="CP060394">
    <property type="protein sequence ID" value="QNI34270.1"/>
    <property type="molecule type" value="Genomic_DNA"/>
</dbReference>
<evidence type="ECO:0000256" key="3">
    <source>
        <dbReference type="ARBA" id="ARBA00023125"/>
    </source>
</evidence>
<keyword evidence="6" id="KW-1185">Reference proteome</keyword>
<sequence length="129" mass="14892">MPRKPSETLTEAELRIMHVIWQKGPGSVQQIQDALNNTSSDLLAYNTVLTTVRILERKGYVEHSKDGRAHIYSPLVEREEASRSEIRHLVSRFFENSHEDLVLNILEDRGVAPEELNRLRKMLERSDGK</sequence>
<evidence type="ECO:0000313" key="5">
    <source>
        <dbReference type="EMBL" id="QNI34270.1"/>
    </source>
</evidence>
<dbReference type="RefSeq" id="WP_186746310.1">
    <property type="nucleotide sequence ID" value="NZ_CP060394.1"/>
</dbReference>
<dbReference type="KEGG" id="adin:H7849_10465"/>
<keyword evidence="3" id="KW-0238">DNA-binding</keyword>
<comment type="similarity">
    <text evidence="1">Belongs to the BlaI transcriptional regulatory family.</text>
</comment>
<dbReference type="GO" id="GO:0003677">
    <property type="term" value="F:DNA binding"/>
    <property type="evidence" value="ECO:0007669"/>
    <property type="project" value="UniProtKB-KW"/>
</dbReference>
<proteinExistence type="inferred from homology"/>
<accession>A0A7G8BP00</accession>